<keyword evidence="2" id="KW-1185">Reference proteome</keyword>
<name>A0A432VS20_9GAMM</name>
<evidence type="ECO:0000313" key="1">
    <source>
        <dbReference type="EMBL" id="RUO19128.1"/>
    </source>
</evidence>
<dbReference type="Proteomes" id="UP000288212">
    <property type="component" value="Unassembled WGS sequence"/>
</dbReference>
<gene>
    <name evidence="1" type="ORF">CWE06_08805</name>
</gene>
<comment type="caution">
    <text evidence="1">The sequence shown here is derived from an EMBL/GenBank/DDBJ whole genome shotgun (WGS) entry which is preliminary data.</text>
</comment>
<evidence type="ECO:0000313" key="2">
    <source>
        <dbReference type="Proteomes" id="UP000288212"/>
    </source>
</evidence>
<organism evidence="1 2">
    <name type="scientific">Aliidiomarina haloalkalitolerans</name>
    <dbReference type="NCBI Taxonomy" id="859059"/>
    <lineage>
        <taxon>Bacteria</taxon>
        <taxon>Pseudomonadati</taxon>
        <taxon>Pseudomonadota</taxon>
        <taxon>Gammaproteobacteria</taxon>
        <taxon>Alteromonadales</taxon>
        <taxon>Idiomarinaceae</taxon>
        <taxon>Aliidiomarina</taxon>
    </lineage>
</organism>
<dbReference type="EMBL" id="PIPI01000006">
    <property type="protein sequence ID" value="RUO19128.1"/>
    <property type="molecule type" value="Genomic_DNA"/>
</dbReference>
<dbReference type="AlphaFoldDB" id="A0A432VS20"/>
<proteinExistence type="predicted"/>
<protein>
    <submittedName>
        <fullName evidence="1">Uncharacterized protein</fullName>
    </submittedName>
</protein>
<accession>A0A432VS20</accession>
<reference evidence="1 2" key="1">
    <citation type="journal article" date="2011" name="Front. Microbiol.">
        <title>Genomic signatures of strain selection and enhancement in Bacillus atrophaeus var. globigii, a historical biowarfare simulant.</title>
        <authorList>
            <person name="Gibbons H.S."/>
            <person name="Broomall S.M."/>
            <person name="McNew L.A."/>
            <person name="Daligault H."/>
            <person name="Chapman C."/>
            <person name="Bruce D."/>
            <person name="Karavis M."/>
            <person name="Krepps M."/>
            <person name="McGregor P.A."/>
            <person name="Hong C."/>
            <person name="Park K.H."/>
            <person name="Akmal A."/>
            <person name="Feldman A."/>
            <person name="Lin J.S."/>
            <person name="Chang W.E."/>
            <person name="Higgs B.W."/>
            <person name="Demirev P."/>
            <person name="Lindquist J."/>
            <person name="Liem A."/>
            <person name="Fochler E."/>
            <person name="Read T.D."/>
            <person name="Tapia R."/>
            <person name="Johnson S."/>
            <person name="Bishop-Lilly K.A."/>
            <person name="Detter C."/>
            <person name="Han C."/>
            <person name="Sozhamannan S."/>
            <person name="Rosenzweig C.N."/>
            <person name="Skowronski E.W."/>
        </authorList>
    </citation>
    <scope>NUCLEOTIDE SEQUENCE [LARGE SCALE GENOMIC DNA]</scope>
    <source>
        <strain evidence="1 2">AK5</strain>
    </source>
</reference>
<sequence length="107" mass="12465">MLRYFGGWTLLLFVMFPETLVTKIPADKTKDMLRLLSREDDRLRVGMEQVALSVVKKVALSEYNDKYAMLSFPYTGKISSNYVFPIEQMNDVRAWLQTHTPELEIIT</sequence>